<evidence type="ECO:0000256" key="12">
    <source>
        <dbReference type="ARBA" id="ARBA00023303"/>
    </source>
</evidence>
<evidence type="ECO:0000256" key="1">
    <source>
        <dbReference type="ARBA" id="ARBA00004651"/>
    </source>
</evidence>
<organism evidence="19 20">
    <name type="scientific">Penaeus vannamei</name>
    <name type="common">Whiteleg shrimp</name>
    <name type="synonym">Litopenaeus vannamei</name>
    <dbReference type="NCBI Taxonomy" id="6689"/>
    <lineage>
        <taxon>Eukaryota</taxon>
        <taxon>Metazoa</taxon>
        <taxon>Ecdysozoa</taxon>
        <taxon>Arthropoda</taxon>
        <taxon>Crustacea</taxon>
        <taxon>Multicrustacea</taxon>
        <taxon>Malacostraca</taxon>
        <taxon>Eumalacostraca</taxon>
        <taxon>Eucarida</taxon>
        <taxon>Decapoda</taxon>
        <taxon>Dendrobranchiata</taxon>
        <taxon>Penaeoidea</taxon>
        <taxon>Penaeidae</taxon>
        <taxon>Penaeus</taxon>
    </lineage>
</organism>
<reference evidence="19 20" key="2">
    <citation type="submission" date="2019-01" db="EMBL/GenBank/DDBJ databases">
        <title>The decoding of complex shrimp genome reveals the adaptation for benthos swimmer, frequently molting mechanism and breeding impact on genome.</title>
        <authorList>
            <person name="Sun Y."/>
            <person name="Gao Y."/>
            <person name="Yu Y."/>
        </authorList>
    </citation>
    <scope>NUCLEOTIDE SEQUENCE [LARGE SCALE GENOMIC DNA]</scope>
    <source>
        <tissue evidence="19">Muscle</tissue>
    </source>
</reference>
<dbReference type="InterPro" id="IPR019594">
    <property type="entry name" value="Glu/Gly-bd"/>
</dbReference>
<dbReference type="EMBL" id="QCYY01003084">
    <property type="protein sequence ID" value="ROT65447.1"/>
    <property type="molecule type" value="Genomic_DNA"/>
</dbReference>
<evidence type="ECO:0000256" key="4">
    <source>
        <dbReference type="ARBA" id="ARBA00022475"/>
    </source>
</evidence>
<dbReference type="Pfam" id="PF10613">
    <property type="entry name" value="Lig_chan-Glu_bd"/>
    <property type="match status" value="1"/>
</dbReference>
<dbReference type="SMART" id="SM00918">
    <property type="entry name" value="Lig_chan-Glu_bd"/>
    <property type="match status" value="1"/>
</dbReference>
<comment type="subcellular location">
    <subcellularLocation>
        <location evidence="1">Cell membrane</location>
        <topology evidence="1">Multi-pass membrane protein</topology>
    </subcellularLocation>
</comment>
<feature type="binding site" evidence="13">
    <location>
        <position position="300"/>
    </location>
    <ligand>
        <name>L-glutamate</name>
        <dbReference type="ChEBI" id="CHEBI:29985"/>
    </ligand>
</feature>
<dbReference type="InterPro" id="IPR052192">
    <property type="entry name" value="Insect_Ionotropic_Sensory_Rcpt"/>
</dbReference>
<feature type="transmembrane region" description="Helical" evidence="16">
    <location>
        <begin position="129"/>
        <end position="151"/>
    </location>
</feature>
<accession>A0A423SMH6</accession>
<comment type="similarity">
    <text evidence="2">Belongs to the glutamate-gated ion channel (TC 1.A.10.1) family.</text>
</comment>
<feature type="domain" description="Ionotropic glutamate receptor L-glutamate and glycine-binding" evidence="18">
    <location>
        <begin position="17"/>
        <end position="78"/>
    </location>
</feature>
<feature type="disulfide bond" evidence="15">
    <location>
        <begin position="318"/>
        <end position="373"/>
    </location>
</feature>
<name>A0A423SMH6_PENVA</name>
<keyword evidence="3" id="KW-0813">Transport</keyword>
<evidence type="ECO:0000256" key="15">
    <source>
        <dbReference type="PIRSR" id="PIRSR601508-3"/>
    </source>
</evidence>
<feature type="binding site" evidence="13">
    <location>
        <position position="94"/>
    </location>
    <ligand>
        <name>L-glutamate</name>
        <dbReference type="ChEBI" id="CHEBI:29985"/>
    </ligand>
</feature>
<evidence type="ECO:0000256" key="11">
    <source>
        <dbReference type="ARBA" id="ARBA00023286"/>
    </source>
</evidence>
<dbReference type="Pfam" id="PF00060">
    <property type="entry name" value="Lig_chan"/>
    <property type="match status" value="1"/>
</dbReference>
<gene>
    <name evidence="19" type="ORF">C7M84_016588</name>
</gene>
<dbReference type="GO" id="GO:0050906">
    <property type="term" value="P:detection of stimulus involved in sensory perception"/>
    <property type="evidence" value="ECO:0007669"/>
    <property type="project" value="UniProtKB-ARBA"/>
</dbReference>
<dbReference type="GO" id="GO:0015276">
    <property type="term" value="F:ligand-gated monoatomic ion channel activity"/>
    <property type="evidence" value="ECO:0007669"/>
    <property type="project" value="InterPro"/>
</dbReference>
<evidence type="ECO:0000313" key="20">
    <source>
        <dbReference type="Proteomes" id="UP000283509"/>
    </source>
</evidence>
<dbReference type="PANTHER" id="PTHR42643:SF24">
    <property type="entry name" value="IONOTROPIC RECEPTOR 60A"/>
    <property type="match status" value="1"/>
</dbReference>
<dbReference type="InterPro" id="IPR001508">
    <property type="entry name" value="Iono_Glu_rcpt_met"/>
</dbReference>
<keyword evidence="7" id="KW-0406">Ion transport</keyword>
<evidence type="ECO:0000259" key="18">
    <source>
        <dbReference type="SMART" id="SM00918"/>
    </source>
</evidence>
<dbReference type="SUPFAM" id="SSF53850">
    <property type="entry name" value="Periplasmic binding protein-like II"/>
    <property type="match status" value="1"/>
</dbReference>
<feature type="domain" description="Ionotropic glutamate receptor C-terminal" evidence="17">
    <location>
        <begin position="7"/>
        <end position="367"/>
    </location>
</feature>
<evidence type="ECO:0000256" key="2">
    <source>
        <dbReference type="ARBA" id="ARBA00008685"/>
    </source>
</evidence>
<dbReference type="PRINTS" id="PR00177">
    <property type="entry name" value="NMDARECEPTOR"/>
</dbReference>
<keyword evidence="4" id="KW-1003">Cell membrane</keyword>
<dbReference type="Gene3D" id="3.40.190.10">
    <property type="entry name" value="Periplasmic binding protein-like II"/>
    <property type="match status" value="1"/>
</dbReference>
<evidence type="ECO:0000256" key="10">
    <source>
        <dbReference type="ARBA" id="ARBA00023180"/>
    </source>
</evidence>
<keyword evidence="5 16" id="KW-0812">Transmembrane</keyword>
<keyword evidence="11" id="KW-1071">Ligand-gated ion channel</keyword>
<evidence type="ECO:0000256" key="7">
    <source>
        <dbReference type="ARBA" id="ARBA00023065"/>
    </source>
</evidence>
<evidence type="ECO:0000256" key="8">
    <source>
        <dbReference type="ARBA" id="ARBA00023136"/>
    </source>
</evidence>
<keyword evidence="10" id="KW-0325">Glycoprotein</keyword>
<dbReference type="Proteomes" id="UP000283509">
    <property type="component" value="Unassembled WGS sequence"/>
</dbReference>
<keyword evidence="15" id="KW-1015">Disulfide bond</keyword>
<evidence type="ECO:0000256" key="3">
    <source>
        <dbReference type="ARBA" id="ARBA00022448"/>
    </source>
</evidence>
<evidence type="ECO:0000256" key="5">
    <source>
        <dbReference type="ARBA" id="ARBA00022692"/>
    </source>
</evidence>
<dbReference type="GO" id="GO:0038023">
    <property type="term" value="F:signaling receptor activity"/>
    <property type="evidence" value="ECO:0007669"/>
    <property type="project" value="InterPro"/>
</dbReference>
<proteinExistence type="inferred from homology"/>
<keyword evidence="12" id="KW-0407">Ion channel</keyword>
<feature type="binding site" evidence="13">
    <location>
        <position position="89"/>
    </location>
    <ligand>
        <name>L-glutamate</name>
        <dbReference type="ChEBI" id="CHEBI:29985"/>
    </ligand>
</feature>
<evidence type="ECO:0000256" key="13">
    <source>
        <dbReference type="PIRSR" id="PIRSR601508-1"/>
    </source>
</evidence>
<evidence type="ECO:0000313" key="19">
    <source>
        <dbReference type="EMBL" id="ROT65447.1"/>
    </source>
</evidence>
<feature type="binding site" evidence="13">
    <location>
        <position position="257"/>
    </location>
    <ligand>
        <name>L-glutamate</name>
        <dbReference type="ChEBI" id="CHEBI:29985"/>
    </ligand>
</feature>
<comment type="caution">
    <text evidence="19">The sequence shown here is derived from an EMBL/GenBank/DDBJ whole genome shotgun (WGS) entry which is preliminary data.</text>
</comment>
<keyword evidence="9" id="KW-0675">Receptor</keyword>
<dbReference type="GO" id="GO:0005886">
    <property type="term" value="C:plasma membrane"/>
    <property type="evidence" value="ECO:0007669"/>
    <property type="project" value="UniProtKB-SubCell"/>
</dbReference>
<keyword evidence="20" id="KW-1185">Reference proteome</keyword>
<feature type="site" description="Crucial to convey clamshell closure to channel opening" evidence="14">
    <location>
        <position position="236"/>
    </location>
</feature>
<dbReference type="OrthoDB" id="8182981at2759"/>
<evidence type="ECO:0000256" key="14">
    <source>
        <dbReference type="PIRSR" id="PIRSR601508-2"/>
    </source>
</evidence>
<evidence type="ECO:0000256" key="16">
    <source>
        <dbReference type="SAM" id="Phobius"/>
    </source>
</evidence>
<reference evidence="19 20" key="1">
    <citation type="submission" date="2018-04" db="EMBL/GenBank/DDBJ databases">
        <authorList>
            <person name="Zhang X."/>
            <person name="Yuan J."/>
            <person name="Li F."/>
            <person name="Xiang J."/>
        </authorList>
    </citation>
    <scope>NUCLEOTIDE SEQUENCE [LARGE SCALE GENOMIC DNA]</scope>
    <source>
        <tissue evidence="19">Muscle</tissue>
    </source>
</reference>
<keyword evidence="8 16" id="KW-0472">Membrane</keyword>
<dbReference type="PANTHER" id="PTHR42643">
    <property type="entry name" value="IONOTROPIC RECEPTOR 20A-RELATED"/>
    <property type="match status" value="1"/>
</dbReference>
<evidence type="ECO:0000259" key="17">
    <source>
        <dbReference type="SMART" id="SM00079"/>
    </source>
</evidence>
<sequence length="423" mass="47676">MALNGTHLLVAAAEWVPFVTFQDHQDGSFATSGLLMDFMDTLKEKLNFTFSVVKSVDGEWGRIFANGSATGMIGMCHRKEVDMALGPFSVLYKRSQIIDYSEFLYMDSFGIFLPRPRRERDLSAFVKPLAWQVWVALMVLMVASMAFGALYDHLALRWSLPNAMNYHEKAEGSRTFYFRLEWIVKVLLLESIDLLPTSLTGRVLLGTWMVVSLILSSAYQSILTSLLAVPKVEVPVDSLQDLLDYGKIPWSVEHGTSIHQLLDEESSDIYKQINSKVFYVKSSFDEKDRMKEKRFAILCDFFSMKMIMSDDYGQTGECNYYIAKEVIWSAAMAFAFPKGSHITAHFNKWVMAMKESGLVNQRLWAAATNATACLVPPEQQAGAETSSVLSVLDLGGVFLVWAGGMVSSIFMFLMEKLVKCQRI</sequence>
<feature type="binding site" evidence="13">
    <location>
        <position position="87"/>
    </location>
    <ligand>
        <name>L-glutamate</name>
        <dbReference type="ChEBI" id="CHEBI:29985"/>
    </ligand>
</feature>
<evidence type="ECO:0000256" key="6">
    <source>
        <dbReference type="ARBA" id="ARBA00022989"/>
    </source>
</evidence>
<feature type="transmembrane region" description="Helical" evidence="16">
    <location>
        <begin position="394"/>
        <end position="414"/>
    </location>
</feature>
<keyword evidence="6 16" id="KW-1133">Transmembrane helix</keyword>
<dbReference type="InterPro" id="IPR001320">
    <property type="entry name" value="Iontro_rcpt_C"/>
</dbReference>
<evidence type="ECO:0000256" key="9">
    <source>
        <dbReference type="ARBA" id="ARBA00023170"/>
    </source>
</evidence>
<evidence type="ECO:0008006" key="21">
    <source>
        <dbReference type="Google" id="ProtNLM"/>
    </source>
</evidence>
<dbReference type="SMART" id="SM00079">
    <property type="entry name" value="PBPe"/>
    <property type="match status" value="1"/>
</dbReference>
<dbReference type="Gene3D" id="1.10.287.70">
    <property type="match status" value="1"/>
</dbReference>
<dbReference type="AlphaFoldDB" id="A0A423SMH6"/>
<protein>
    <recommendedName>
        <fullName evidence="21">Ionotropic glutamate receptor C-terminal domain-containing protein</fullName>
    </recommendedName>
</protein>